<dbReference type="RefSeq" id="WP_319926672.1">
    <property type="nucleotide sequence ID" value="NZ_VCDP01000046.1"/>
</dbReference>
<gene>
    <name evidence="1" type="ORF">FE394_12275</name>
</gene>
<name>A0ABU4SN05_9GAMM</name>
<evidence type="ECO:0000313" key="2">
    <source>
        <dbReference type="Proteomes" id="UP001271640"/>
    </source>
</evidence>
<dbReference type="EMBL" id="VCDP01000046">
    <property type="protein sequence ID" value="MDX7999961.1"/>
    <property type="molecule type" value="Genomic_DNA"/>
</dbReference>
<dbReference type="Proteomes" id="UP001271640">
    <property type="component" value="Unassembled WGS sequence"/>
</dbReference>
<accession>A0ABU4SN05</accession>
<organism evidence="1 2">
    <name type="scientific">Xenorhabdus littoralis</name>
    <dbReference type="NCBI Taxonomy" id="2582835"/>
    <lineage>
        <taxon>Bacteria</taxon>
        <taxon>Pseudomonadati</taxon>
        <taxon>Pseudomonadota</taxon>
        <taxon>Gammaproteobacteria</taxon>
        <taxon>Enterobacterales</taxon>
        <taxon>Morganellaceae</taxon>
        <taxon>Xenorhabdus</taxon>
    </lineage>
</organism>
<proteinExistence type="predicted"/>
<keyword evidence="2" id="KW-1185">Reference proteome</keyword>
<protein>
    <submittedName>
        <fullName evidence="1">Uncharacterized protein</fullName>
    </submittedName>
</protein>
<evidence type="ECO:0000313" key="1">
    <source>
        <dbReference type="EMBL" id="MDX7999961.1"/>
    </source>
</evidence>
<comment type="caution">
    <text evidence="1">The sequence shown here is derived from an EMBL/GenBank/DDBJ whole genome shotgun (WGS) entry which is preliminary data.</text>
</comment>
<reference evidence="2" key="1">
    <citation type="journal article" date="2024" name="Toxins">
        <title>Genome Sequence Analysis of Native Xenorhabdus Strains Isolated from Entomopathogenic Nematodes in Argentina.</title>
        <authorList>
            <person name="Palma L."/>
            <person name="Frizzo L."/>
            <person name="Kaiser S."/>
            <person name="Berry C."/>
            <person name="Caballero P."/>
            <person name="Bode H.B."/>
            <person name="Del Valle E.E."/>
        </authorList>
    </citation>
    <scope>NUCLEOTIDE SEQUENCE [LARGE SCALE GENOMIC DNA]</scope>
    <source>
        <strain evidence="2">Reich</strain>
    </source>
</reference>
<sequence>MKFDIKNIRYYVVEETIEVEVNIFTDEISRNFFTAWVELRYSDNLSLGEIKEKSVEIAKEKFKEAVSQI</sequence>